<dbReference type="PROSITE" id="PS50119">
    <property type="entry name" value="ZF_BBOX"/>
    <property type="match status" value="1"/>
</dbReference>
<accession>A0A8K1FPN6</accession>
<keyword evidence="5" id="KW-1185">Reference proteome</keyword>
<evidence type="ECO:0000313" key="4">
    <source>
        <dbReference type="EMBL" id="TMW68549.1"/>
    </source>
</evidence>
<dbReference type="Proteomes" id="UP000794436">
    <property type="component" value="Unassembled WGS sequence"/>
</dbReference>
<gene>
    <name evidence="4" type="ORF">Poli38472_006017</name>
</gene>
<evidence type="ECO:0000256" key="2">
    <source>
        <dbReference type="SAM" id="MobiDB-lite"/>
    </source>
</evidence>
<evidence type="ECO:0000313" key="5">
    <source>
        <dbReference type="Proteomes" id="UP000794436"/>
    </source>
</evidence>
<organism evidence="4 5">
    <name type="scientific">Pythium oligandrum</name>
    <name type="common">Mycoparasitic fungus</name>
    <dbReference type="NCBI Taxonomy" id="41045"/>
    <lineage>
        <taxon>Eukaryota</taxon>
        <taxon>Sar</taxon>
        <taxon>Stramenopiles</taxon>
        <taxon>Oomycota</taxon>
        <taxon>Peronosporomycetes</taxon>
        <taxon>Pythiales</taxon>
        <taxon>Pythiaceae</taxon>
        <taxon>Pythium</taxon>
    </lineage>
</organism>
<dbReference type="GO" id="GO:0008270">
    <property type="term" value="F:zinc ion binding"/>
    <property type="evidence" value="ECO:0007669"/>
    <property type="project" value="UniProtKB-KW"/>
</dbReference>
<evidence type="ECO:0000259" key="3">
    <source>
        <dbReference type="PROSITE" id="PS50119"/>
    </source>
</evidence>
<name>A0A8K1FPN6_PYTOL</name>
<dbReference type="InterPro" id="IPR000315">
    <property type="entry name" value="Znf_B-box"/>
</dbReference>
<keyword evidence="1" id="KW-0862">Zinc</keyword>
<dbReference type="OrthoDB" id="165525at2759"/>
<keyword evidence="1" id="KW-0479">Metal-binding</keyword>
<evidence type="ECO:0000256" key="1">
    <source>
        <dbReference type="PROSITE-ProRule" id="PRU00024"/>
    </source>
</evidence>
<dbReference type="EMBL" id="SPLM01000002">
    <property type="protein sequence ID" value="TMW68549.1"/>
    <property type="molecule type" value="Genomic_DNA"/>
</dbReference>
<reference evidence="4" key="1">
    <citation type="submission" date="2019-03" db="EMBL/GenBank/DDBJ databases">
        <title>Long read genome sequence of the mycoparasitic Pythium oligandrum ATCC 38472 isolated from sugarbeet rhizosphere.</title>
        <authorList>
            <person name="Gaulin E."/>
        </authorList>
    </citation>
    <scope>NUCLEOTIDE SEQUENCE</scope>
    <source>
        <strain evidence="4">ATCC 38472_TT</strain>
    </source>
</reference>
<sequence>MVSVEKTTTTASVAPHGPSWADGFMDILAKYERNSERQLYVYGISASRCPICRHRVKTDGTACEKCGQTVSKKSEKCTRCAKSKPELWCYECDKYFCEVCHKKPHTLMLGGEPQLQHNCYPIDGSSGKLFRHGSWSSNLLAMTKDARKQQVKRANDLKSKGPRSVKSEPASVAPSGPSVQSAPAPSIQPAAPFFGAAAAALSEASSHSVQHEPVQQSTAPAPAVDYGIYNSLFERVELPPAPVVDLTATSPSGSTAIEDPLKVAVIEEYDRCNEYTLKIEAKITSLNAAVRKASLQDVNMAAKINEHIIGYRQTLERAIEMRYRALAKVVLFSPDVRTQARSFEQQQLGDVPHVLTACHNKSAQIAIALHQMQKHLVDLRHRIDRAIASGDPTQLMQLQTLGNQITETEQQIRQAKKDRDSQFVLMVQFSRRLRETVQREANASVKPPH</sequence>
<feature type="compositionally biased region" description="Basic and acidic residues" evidence="2">
    <location>
        <begin position="146"/>
        <end position="159"/>
    </location>
</feature>
<feature type="region of interest" description="Disordered" evidence="2">
    <location>
        <begin position="146"/>
        <end position="184"/>
    </location>
</feature>
<feature type="domain" description="B box-type" evidence="3">
    <location>
        <begin position="72"/>
        <end position="122"/>
    </location>
</feature>
<protein>
    <recommendedName>
        <fullName evidence="3">B box-type domain-containing protein</fullName>
    </recommendedName>
</protein>
<comment type="caution">
    <text evidence="4">The sequence shown here is derived from an EMBL/GenBank/DDBJ whole genome shotgun (WGS) entry which is preliminary data.</text>
</comment>
<dbReference type="CDD" id="cd19757">
    <property type="entry name" value="Bbox1"/>
    <property type="match status" value="1"/>
</dbReference>
<dbReference type="AlphaFoldDB" id="A0A8K1FPN6"/>
<keyword evidence="1" id="KW-0863">Zinc-finger</keyword>
<proteinExistence type="predicted"/>